<protein>
    <submittedName>
        <fullName evidence="4">Uncharacterized protein</fullName>
    </submittedName>
</protein>
<name>A0A915EDS3_9BILA</name>
<dbReference type="AlphaFoldDB" id="A0A915EDS3"/>
<evidence type="ECO:0000313" key="4">
    <source>
        <dbReference type="WBParaSite" id="jg4797"/>
    </source>
</evidence>
<evidence type="ECO:0000256" key="2">
    <source>
        <dbReference type="SAM" id="SignalP"/>
    </source>
</evidence>
<accession>A0A915EDS3</accession>
<sequence length="119" mass="13474">MQKLMFCLVFIIVSFALANDTHGENQHTKSKTEGDKSFIGKIKHGFRKMTESVKGVWHKTFPGKKADKHAEHTKVTEKADSEKTQDKVDKHIKKDGDEIDSKIDTKTSSKQEADKSENV</sequence>
<evidence type="ECO:0000313" key="3">
    <source>
        <dbReference type="Proteomes" id="UP000887574"/>
    </source>
</evidence>
<feature type="signal peptide" evidence="2">
    <location>
        <begin position="1"/>
        <end position="18"/>
    </location>
</feature>
<feature type="region of interest" description="Disordered" evidence="1">
    <location>
        <begin position="60"/>
        <end position="119"/>
    </location>
</feature>
<reference evidence="4" key="1">
    <citation type="submission" date="2022-11" db="UniProtKB">
        <authorList>
            <consortium name="WormBaseParasite"/>
        </authorList>
    </citation>
    <scope>IDENTIFICATION</scope>
</reference>
<organism evidence="3 4">
    <name type="scientific">Ditylenchus dipsaci</name>
    <dbReference type="NCBI Taxonomy" id="166011"/>
    <lineage>
        <taxon>Eukaryota</taxon>
        <taxon>Metazoa</taxon>
        <taxon>Ecdysozoa</taxon>
        <taxon>Nematoda</taxon>
        <taxon>Chromadorea</taxon>
        <taxon>Rhabditida</taxon>
        <taxon>Tylenchina</taxon>
        <taxon>Tylenchomorpha</taxon>
        <taxon>Sphaerularioidea</taxon>
        <taxon>Anguinidae</taxon>
        <taxon>Anguininae</taxon>
        <taxon>Ditylenchus</taxon>
    </lineage>
</organism>
<evidence type="ECO:0000256" key="1">
    <source>
        <dbReference type="SAM" id="MobiDB-lite"/>
    </source>
</evidence>
<feature type="compositionally biased region" description="Basic and acidic residues" evidence="1">
    <location>
        <begin position="64"/>
        <end position="119"/>
    </location>
</feature>
<keyword evidence="2" id="KW-0732">Signal</keyword>
<proteinExistence type="predicted"/>
<dbReference type="Proteomes" id="UP000887574">
    <property type="component" value="Unplaced"/>
</dbReference>
<feature type="chain" id="PRO_5037871840" evidence="2">
    <location>
        <begin position="19"/>
        <end position="119"/>
    </location>
</feature>
<dbReference type="WBParaSite" id="jg4797">
    <property type="protein sequence ID" value="jg4797"/>
    <property type="gene ID" value="jg4797"/>
</dbReference>
<keyword evidence="3" id="KW-1185">Reference proteome</keyword>